<dbReference type="InterPro" id="IPR011712">
    <property type="entry name" value="Sig_transdc_His_kin_sub3_dim/P"/>
</dbReference>
<dbReference type="HOGENOM" id="CLU_469217_0_0_11"/>
<dbReference type="CDD" id="cd16917">
    <property type="entry name" value="HATPase_UhpB-NarQ-NarX-like"/>
    <property type="match status" value="1"/>
</dbReference>
<feature type="transmembrane region" description="Helical" evidence="4">
    <location>
        <begin position="336"/>
        <end position="359"/>
    </location>
</feature>
<dbReference type="PANTHER" id="PTHR24421:SF63">
    <property type="entry name" value="SENSOR HISTIDINE KINASE DESK"/>
    <property type="match status" value="1"/>
</dbReference>
<dbReference type="Gene3D" id="3.30.565.10">
    <property type="entry name" value="Histidine kinase-like ATPase, C-terminal domain"/>
    <property type="match status" value="1"/>
</dbReference>
<dbReference type="AlphaFoldDB" id="D2AX73"/>
<dbReference type="STRING" id="479432.Sros_8145"/>
<evidence type="ECO:0000313" key="6">
    <source>
        <dbReference type="EMBL" id="ACZ90800.1"/>
    </source>
</evidence>
<dbReference type="PANTHER" id="PTHR24421">
    <property type="entry name" value="NITRATE/NITRITE SENSOR PROTEIN NARX-RELATED"/>
    <property type="match status" value="1"/>
</dbReference>
<dbReference type="EMBL" id="CP001814">
    <property type="protein sequence ID" value="ACZ90800.1"/>
    <property type="molecule type" value="Genomic_DNA"/>
</dbReference>
<reference evidence="6 7" key="1">
    <citation type="journal article" date="2010" name="Stand. Genomic Sci.">
        <title>Complete genome sequence of Streptosporangium roseum type strain (NI 9100).</title>
        <authorList>
            <person name="Nolan M."/>
            <person name="Sikorski J."/>
            <person name="Jando M."/>
            <person name="Lucas S."/>
            <person name="Lapidus A."/>
            <person name="Glavina Del Rio T."/>
            <person name="Chen F."/>
            <person name="Tice H."/>
            <person name="Pitluck S."/>
            <person name="Cheng J.F."/>
            <person name="Chertkov O."/>
            <person name="Sims D."/>
            <person name="Meincke L."/>
            <person name="Brettin T."/>
            <person name="Han C."/>
            <person name="Detter J.C."/>
            <person name="Bruce D."/>
            <person name="Goodwin L."/>
            <person name="Land M."/>
            <person name="Hauser L."/>
            <person name="Chang Y.J."/>
            <person name="Jeffries C.D."/>
            <person name="Ivanova N."/>
            <person name="Mavromatis K."/>
            <person name="Mikhailova N."/>
            <person name="Chen A."/>
            <person name="Palaniappan K."/>
            <person name="Chain P."/>
            <person name="Rohde M."/>
            <person name="Goker M."/>
            <person name="Bristow J."/>
            <person name="Eisen J.A."/>
            <person name="Markowitz V."/>
            <person name="Hugenholtz P."/>
            <person name="Kyrpides N.C."/>
            <person name="Klenk H.P."/>
        </authorList>
    </citation>
    <scope>NUCLEOTIDE SEQUENCE [LARGE SCALE GENOMIC DNA]</scope>
    <source>
        <strain evidence="7">ATCC 12428 / DSM 43021 / JCM 3005 / NI 9100</strain>
    </source>
</reference>
<dbReference type="InterPro" id="IPR036890">
    <property type="entry name" value="HATPase_C_sf"/>
</dbReference>
<evidence type="ECO:0000256" key="4">
    <source>
        <dbReference type="SAM" id="Phobius"/>
    </source>
</evidence>
<dbReference type="Gene3D" id="1.20.5.1930">
    <property type="match status" value="1"/>
</dbReference>
<dbReference type="SUPFAM" id="SSF55874">
    <property type="entry name" value="ATPase domain of HSP90 chaperone/DNA topoisomerase II/histidine kinase"/>
    <property type="match status" value="1"/>
</dbReference>
<keyword evidence="7" id="KW-1185">Reference proteome</keyword>
<keyword evidence="2 6" id="KW-0418">Kinase</keyword>
<protein>
    <submittedName>
        <fullName evidence="6">Signal transduction histidine kinase-like protein</fullName>
    </submittedName>
</protein>
<keyword evidence="4" id="KW-0472">Membrane</keyword>
<dbReference type="GO" id="GO:0000155">
    <property type="term" value="F:phosphorelay sensor kinase activity"/>
    <property type="evidence" value="ECO:0007669"/>
    <property type="project" value="InterPro"/>
</dbReference>
<accession>D2AX73</accession>
<evidence type="ECO:0000256" key="1">
    <source>
        <dbReference type="ARBA" id="ARBA00022679"/>
    </source>
</evidence>
<feature type="domain" description="Signal transduction histidine kinase subgroup 3 dimerisation and phosphoacceptor" evidence="5">
    <location>
        <begin position="376"/>
        <end position="430"/>
    </location>
</feature>
<dbReference type="Proteomes" id="UP000002029">
    <property type="component" value="Chromosome"/>
</dbReference>
<name>D2AX73_STRRD</name>
<dbReference type="OrthoDB" id="5241784at2"/>
<dbReference type="KEGG" id="sro:Sros_8145"/>
<gene>
    <name evidence="6" type="ordered locus">Sros_8145</name>
</gene>
<dbReference type="RefSeq" id="WP_012894530.1">
    <property type="nucleotide sequence ID" value="NC_013595.1"/>
</dbReference>
<keyword evidence="3" id="KW-0902">Two-component regulatory system</keyword>
<feature type="transmembrane region" description="Helical" evidence="4">
    <location>
        <begin position="231"/>
        <end position="251"/>
    </location>
</feature>
<evidence type="ECO:0000256" key="2">
    <source>
        <dbReference type="ARBA" id="ARBA00022777"/>
    </source>
</evidence>
<keyword evidence="4" id="KW-1133">Transmembrane helix</keyword>
<sequence length="581" mass="60011">MTVILVVLLSVTFDPSHPLPSMATVAMLGLQIVHSLPGLKSLRGPWSLAAQALLFPWAGQGAPGLLAASVLLIAGGPIRWVMFAGVVAAAGLLNLSDAYSCANAMGNALAQGLIVFGVTRLSDLRAELHAARGEPAAESVAGERERASRDLDAVLGSSLSAVIGLAAKGRTEEIIVLGREAAARARETPGAAVELPRGDLTPRLALPIHVAAHAGFLIVSVIYLWQMRPPPWVLAGALLAVAGVVGLQLYHSLPRPPGVRPRHAAWTLPVQLALACLPLLSPDRPYPQLAGFAAASVLIVMCGKAAWAAWPMSGAIILGVCATLLLRGVAPAENLYWTFNAAAVAAMLYGLALHTGLVFQVREARLALAEIAVVKERRRISRDVHDLLGSSLSAIVVKGELAVRAPERAERELADIARIARRALADLRAIPRDDDPGLSLDAELASARELLTAAGVTVHVDTELRAPVPGPADALLATVLREAVTNVLRHSRADHCRIEVACGDGLVRLRVSNDGAPPGGPAGTPGERTGGQGIANLAERVSAAGGRLEAAPTGGGGYGLSVLQPVGLGGDTDGVEAVAGV</sequence>
<evidence type="ECO:0000313" key="7">
    <source>
        <dbReference type="Proteomes" id="UP000002029"/>
    </source>
</evidence>
<feature type="transmembrane region" description="Helical" evidence="4">
    <location>
        <begin position="204"/>
        <end position="225"/>
    </location>
</feature>
<evidence type="ECO:0000259" key="5">
    <source>
        <dbReference type="Pfam" id="PF07730"/>
    </source>
</evidence>
<dbReference type="InterPro" id="IPR050482">
    <property type="entry name" value="Sensor_HK_TwoCompSys"/>
</dbReference>
<dbReference type="GO" id="GO:0046983">
    <property type="term" value="F:protein dimerization activity"/>
    <property type="evidence" value="ECO:0007669"/>
    <property type="project" value="InterPro"/>
</dbReference>
<dbReference type="eggNOG" id="COG4585">
    <property type="taxonomic scope" value="Bacteria"/>
</dbReference>
<feature type="transmembrane region" description="Helical" evidence="4">
    <location>
        <begin position="310"/>
        <end position="330"/>
    </location>
</feature>
<evidence type="ECO:0000256" key="3">
    <source>
        <dbReference type="ARBA" id="ARBA00023012"/>
    </source>
</evidence>
<keyword evidence="4" id="KW-0812">Transmembrane</keyword>
<dbReference type="GO" id="GO:0016020">
    <property type="term" value="C:membrane"/>
    <property type="evidence" value="ECO:0007669"/>
    <property type="project" value="InterPro"/>
</dbReference>
<dbReference type="Pfam" id="PF07730">
    <property type="entry name" value="HisKA_3"/>
    <property type="match status" value="1"/>
</dbReference>
<proteinExistence type="predicted"/>
<organism evidence="6 7">
    <name type="scientific">Streptosporangium roseum (strain ATCC 12428 / DSM 43021 / JCM 3005 / KCTC 9067 / NCIMB 10171 / NRRL 2505 / NI 9100)</name>
    <dbReference type="NCBI Taxonomy" id="479432"/>
    <lineage>
        <taxon>Bacteria</taxon>
        <taxon>Bacillati</taxon>
        <taxon>Actinomycetota</taxon>
        <taxon>Actinomycetes</taxon>
        <taxon>Streptosporangiales</taxon>
        <taxon>Streptosporangiaceae</taxon>
        <taxon>Streptosporangium</taxon>
    </lineage>
</organism>
<keyword evidence="1" id="KW-0808">Transferase</keyword>